<dbReference type="GO" id="GO:0000824">
    <property type="term" value="F:inositol-1,4,5,6-tetrakisphosphate 3-kinase activity"/>
    <property type="evidence" value="ECO:0007669"/>
    <property type="project" value="TreeGrafter"/>
</dbReference>
<dbReference type="SUPFAM" id="SSF56104">
    <property type="entry name" value="SAICAR synthase-like"/>
    <property type="match status" value="1"/>
</dbReference>
<feature type="compositionally biased region" description="Basic and acidic residues" evidence="5">
    <location>
        <begin position="389"/>
        <end position="410"/>
    </location>
</feature>
<dbReference type="InterPro" id="IPR005522">
    <property type="entry name" value="IPK"/>
</dbReference>
<feature type="compositionally biased region" description="Basic and acidic residues" evidence="5">
    <location>
        <begin position="532"/>
        <end position="541"/>
    </location>
</feature>
<evidence type="ECO:0000256" key="3">
    <source>
        <dbReference type="ARBA" id="ARBA00022777"/>
    </source>
</evidence>
<dbReference type="PANTHER" id="PTHR12400">
    <property type="entry name" value="INOSITOL POLYPHOSPHATE KINASE"/>
    <property type="match status" value="1"/>
</dbReference>
<feature type="compositionally biased region" description="Basic and acidic residues" evidence="5">
    <location>
        <begin position="953"/>
        <end position="978"/>
    </location>
</feature>
<feature type="compositionally biased region" description="Basic and acidic residues" evidence="5">
    <location>
        <begin position="1000"/>
        <end position="1012"/>
    </location>
</feature>
<feature type="compositionally biased region" description="Basic and acidic residues" evidence="5">
    <location>
        <begin position="453"/>
        <end position="476"/>
    </location>
</feature>
<evidence type="ECO:0000256" key="5">
    <source>
        <dbReference type="SAM" id="MobiDB-lite"/>
    </source>
</evidence>
<dbReference type="Proteomes" id="UP000469559">
    <property type="component" value="Unassembled WGS sequence"/>
</dbReference>
<feature type="compositionally biased region" description="Polar residues" evidence="5">
    <location>
        <begin position="889"/>
        <end position="898"/>
    </location>
</feature>
<dbReference type="GO" id="GO:0008440">
    <property type="term" value="F:inositol-1,4,5-trisphosphate 3-kinase activity"/>
    <property type="evidence" value="ECO:0007669"/>
    <property type="project" value="TreeGrafter"/>
</dbReference>
<feature type="compositionally biased region" description="Basic and acidic residues" evidence="5">
    <location>
        <begin position="89"/>
        <end position="101"/>
    </location>
</feature>
<feature type="compositionally biased region" description="Polar residues" evidence="5">
    <location>
        <begin position="40"/>
        <end position="88"/>
    </location>
</feature>
<feature type="compositionally biased region" description="Basic and acidic residues" evidence="5">
    <location>
        <begin position="484"/>
        <end position="506"/>
    </location>
</feature>
<evidence type="ECO:0000256" key="4">
    <source>
        <dbReference type="RuleBase" id="RU363090"/>
    </source>
</evidence>
<dbReference type="Pfam" id="PF03770">
    <property type="entry name" value="IPK"/>
    <property type="match status" value="1"/>
</dbReference>
<dbReference type="Gene3D" id="3.30.470.160">
    <property type="entry name" value="Inositol polyphosphate kinase"/>
    <property type="match status" value="1"/>
</dbReference>
<comment type="similarity">
    <text evidence="1 4">Belongs to the inositol phosphokinase (IPK) family.</text>
</comment>
<dbReference type="OrthoDB" id="2573163at2759"/>
<dbReference type="InterPro" id="IPR038286">
    <property type="entry name" value="IPK_sf"/>
</dbReference>
<name>A0A8T9BB24_9HELO</name>
<organism evidence="6 7">
    <name type="scientific">Lachnellula arida</name>
    <dbReference type="NCBI Taxonomy" id="1316785"/>
    <lineage>
        <taxon>Eukaryota</taxon>
        <taxon>Fungi</taxon>
        <taxon>Dikarya</taxon>
        <taxon>Ascomycota</taxon>
        <taxon>Pezizomycotina</taxon>
        <taxon>Leotiomycetes</taxon>
        <taxon>Helotiales</taxon>
        <taxon>Lachnaceae</taxon>
        <taxon>Lachnellula</taxon>
    </lineage>
</organism>
<keyword evidence="3 4" id="KW-0418">Kinase</keyword>
<reference evidence="6 7" key="1">
    <citation type="submission" date="2018-05" db="EMBL/GenBank/DDBJ databases">
        <title>Whole genome sequencing for identification of molecular markers to develop diagnostic detection tools for the regulated plant pathogen Lachnellula willkommii.</title>
        <authorList>
            <person name="Giroux E."/>
            <person name="Bilodeau G."/>
        </authorList>
    </citation>
    <scope>NUCLEOTIDE SEQUENCE [LARGE SCALE GENOMIC DNA]</scope>
    <source>
        <strain evidence="6 7">CBS 203.66</strain>
    </source>
</reference>
<feature type="compositionally biased region" description="Basic and acidic residues" evidence="5">
    <location>
        <begin position="276"/>
        <end position="295"/>
    </location>
</feature>
<dbReference type="EC" id="2.7.-.-" evidence="4"/>
<dbReference type="EMBL" id="QGMF01000304">
    <property type="protein sequence ID" value="TVY16977.1"/>
    <property type="molecule type" value="Genomic_DNA"/>
</dbReference>
<evidence type="ECO:0000313" key="7">
    <source>
        <dbReference type="Proteomes" id="UP000469559"/>
    </source>
</evidence>
<feature type="region of interest" description="Disordered" evidence="5">
    <location>
        <begin position="1"/>
        <end position="106"/>
    </location>
</feature>
<feature type="region of interest" description="Disordered" evidence="5">
    <location>
        <begin position="817"/>
        <end position="1035"/>
    </location>
</feature>
<feature type="compositionally biased region" description="Low complexity" evidence="5">
    <location>
        <begin position="852"/>
        <end position="888"/>
    </location>
</feature>
<keyword evidence="7" id="KW-1185">Reference proteome</keyword>
<evidence type="ECO:0000313" key="6">
    <source>
        <dbReference type="EMBL" id="TVY16977.1"/>
    </source>
</evidence>
<dbReference type="GO" id="GO:0005737">
    <property type="term" value="C:cytoplasm"/>
    <property type="evidence" value="ECO:0007669"/>
    <property type="project" value="TreeGrafter"/>
</dbReference>
<comment type="caution">
    <text evidence="6">The sequence shown here is derived from an EMBL/GenBank/DDBJ whole genome shotgun (WGS) entry which is preliminary data.</text>
</comment>
<feature type="region of interest" description="Disordered" evidence="5">
    <location>
        <begin position="1288"/>
        <end position="1311"/>
    </location>
</feature>
<dbReference type="GO" id="GO:0005634">
    <property type="term" value="C:nucleus"/>
    <property type="evidence" value="ECO:0007669"/>
    <property type="project" value="TreeGrafter"/>
</dbReference>
<evidence type="ECO:0000256" key="2">
    <source>
        <dbReference type="ARBA" id="ARBA00022679"/>
    </source>
</evidence>
<proteinExistence type="inferred from homology"/>
<accession>A0A8T9BB24</accession>
<feature type="compositionally biased region" description="Polar residues" evidence="5">
    <location>
        <begin position="988"/>
        <end position="998"/>
    </location>
</feature>
<feature type="compositionally biased region" description="Polar residues" evidence="5">
    <location>
        <begin position="139"/>
        <end position="154"/>
    </location>
</feature>
<gene>
    <name evidence="6" type="primary">SPCC970.08</name>
    <name evidence="6" type="ORF">LARI1_G006284</name>
</gene>
<protein>
    <recommendedName>
        <fullName evidence="4">Kinase</fullName>
        <ecNumber evidence="4">2.7.-.-</ecNumber>
    </recommendedName>
</protein>
<sequence length="1311" mass="144211">MSSPPSESGHHAAPTDAVRSEQERAHKKSQGSSQSQSSKWTPLQTAPKNPASLLTQALNSSRDTEQDPSNTGTSTPTQSNSSPLSSQDTQRDSELNKHSDHSLYGMPMVASASSTAFRAGMGVGSSLPSIDFNLRDSNDSSFSLTNHRQLLSNKSRGRGTSLERTEKERRVQEIPKGTVSTNPGDTGIAGPPAPIPPSESILRAPPMEGVRAEYRSWRDARRPVKKEEKAWSIGNQGSKDGQDGPVEKSLKEVLAGVEHDGRSRKASHSMGFFREGLPEDRAKKRDNKSRAHPKEGPSSAKDLVGCDIEDQKDQKNTQAGEFQNSTHDTIGGGHFDGASHSILQSTDKGESKGARELPAQLLDEIRKHHNLTPGAAKGSSFSSSIPVTESERLKFDGEDKSSKVPRTIREEEADTNGTILTHTRRADDEDDSGEDEISSALFVPHNSTNLMESPERTGRSSHSNDKLRLIDKDHLDGANSQQWLEEHEVPSDEIDKKYVTNEEKTRPLPSPTHSIHSMQKDSTDKGPSSLHDLPEIEPEVHDEGGYSIIAEESGEEDLDTTPTGSLKLTHESHIANQPHIHEHQKNIIQPLETIELIPYRHQVGGHTTMWRFSKRAVSLSTHIADAELLPKTPVYRAKNLDANGVCFLSFFRYIGVLNVTFAKQIRRRSTRNDNPEVATNPKALTQDGPQEPTSGKVADAPSNSTSANDLPETTRMISQSIQASSAPIPTVTFADNRHILPSRFFRSQAHVLDSHQRSKSDGVTAALHRDAAQTQPPLPDADFTFRPSLADKHATSWGATTVNKELRNKVFDEAFMGQPIPIERHKKPGSQKRSLPNRRGTGPNLRVSNSESSLTTAQQSQAPATAQPAGLSIRRQALEAAAAQRQSAGSDTSVNMSESVARRGSNGDEEEKAFNEKAGTSAPEPELSRPESDSSGSSGKRQRRYSSGGLRRKPTEVAEDRGDLRYFQEADDAGYKGDAEEEVFTMDPETSNENQVPQSKRVDSEPSHEAAKDPVATSRSSTGEEASDLVPSPARTQTLDFLGIPRPVNPKEAQTQQGSRVQYFLLLEDLTCGMKRPCIMDLKMGTRQYGVEASEKKQKSQRQKCADTTSKELGVRVCGLQVWDIKDQKYVFKDKYFGRDLKAGREFQDALTRFLYDGVDYSSVLRHIPTVLRKLSELEVLIRGLVGYRFYAASLLMFYDGDTHVEDESDSAATEKDVRPVKEIDFKIADFANCITKEGLSEGTRPCPPRHPDLPDMGFLRGLKSLKKYFVAIQNEVRVKEMGMADERVKNGSKSPVCDGVGDSDEGDMSY</sequence>
<dbReference type="GO" id="GO:0032958">
    <property type="term" value="P:inositol phosphate biosynthetic process"/>
    <property type="evidence" value="ECO:0007669"/>
    <property type="project" value="InterPro"/>
</dbReference>
<feature type="compositionally biased region" description="Low complexity" evidence="5">
    <location>
        <begin position="933"/>
        <end position="949"/>
    </location>
</feature>
<feature type="compositionally biased region" description="Acidic residues" evidence="5">
    <location>
        <begin position="1302"/>
        <end position="1311"/>
    </location>
</feature>
<feature type="region of interest" description="Disordered" evidence="5">
    <location>
        <begin position="667"/>
        <end position="710"/>
    </location>
</feature>
<feature type="compositionally biased region" description="Low complexity" evidence="5">
    <location>
        <begin position="30"/>
        <end position="39"/>
    </location>
</feature>
<dbReference type="PANTHER" id="PTHR12400:SF21">
    <property type="entry name" value="KINASE"/>
    <property type="match status" value="1"/>
</dbReference>
<feature type="compositionally biased region" description="Basic and acidic residues" evidence="5">
    <location>
        <begin position="210"/>
        <end position="230"/>
    </location>
</feature>
<dbReference type="GO" id="GO:0046854">
    <property type="term" value="P:phosphatidylinositol phosphate biosynthetic process"/>
    <property type="evidence" value="ECO:0007669"/>
    <property type="project" value="TreeGrafter"/>
</dbReference>
<evidence type="ECO:0000256" key="1">
    <source>
        <dbReference type="ARBA" id="ARBA00007374"/>
    </source>
</evidence>
<feature type="compositionally biased region" description="Acidic residues" evidence="5">
    <location>
        <begin position="428"/>
        <end position="437"/>
    </location>
</feature>
<feature type="compositionally biased region" description="Basic and acidic residues" evidence="5">
    <location>
        <begin position="240"/>
        <end position="263"/>
    </location>
</feature>
<feature type="region of interest" description="Disordered" evidence="5">
    <location>
        <begin position="119"/>
        <end position="541"/>
    </location>
</feature>
<keyword evidence="2 4" id="KW-0808">Transferase</keyword>
<feature type="compositionally biased region" description="Polar residues" evidence="5">
    <location>
        <begin position="316"/>
        <end position="328"/>
    </location>
</feature>
<feature type="compositionally biased region" description="Basic and acidic residues" evidence="5">
    <location>
        <begin position="161"/>
        <end position="173"/>
    </location>
</feature>